<accession>Q1R0T5</accession>
<dbReference type="Proteomes" id="UP000000239">
    <property type="component" value="Chromosome"/>
</dbReference>
<dbReference type="GO" id="GO:0005829">
    <property type="term" value="C:cytosol"/>
    <property type="evidence" value="ECO:0007669"/>
    <property type="project" value="TreeGrafter"/>
</dbReference>
<evidence type="ECO:0000313" key="7">
    <source>
        <dbReference type="Proteomes" id="UP000000239"/>
    </source>
</evidence>
<dbReference type="PRINTS" id="PR00039">
    <property type="entry name" value="HTHLYSR"/>
</dbReference>
<keyword evidence="3" id="KW-0238">DNA-binding</keyword>
<evidence type="ECO:0000256" key="4">
    <source>
        <dbReference type="ARBA" id="ARBA00023163"/>
    </source>
</evidence>
<dbReference type="InterPro" id="IPR005119">
    <property type="entry name" value="LysR_subst-bd"/>
</dbReference>
<dbReference type="GO" id="GO:0003700">
    <property type="term" value="F:DNA-binding transcription factor activity"/>
    <property type="evidence" value="ECO:0007669"/>
    <property type="project" value="InterPro"/>
</dbReference>
<dbReference type="GO" id="GO:0019619">
    <property type="term" value="P:3,4-dihydroxybenzoate catabolic process"/>
    <property type="evidence" value="ECO:0007669"/>
    <property type="project" value="InterPro"/>
</dbReference>
<organism evidence="6 7">
    <name type="scientific">Chromohalobacter israelensis (strain ATCC BAA-138 / DSM 3043 / CIP 106854 / NCIMB 13768 / 1H11)</name>
    <name type="common">Chromohalobacter salexigens</name>
    <dbReference type="NCBI Taxonomy" id="290398"/>
    <lineage>
        <taxon>Bacteria</taxon>
        <taxon>Pseudomonadati</taxon>
        <taxon>Pseudomonadota</taxon>
        <taxon>Gammaproteobacteria</taxon>
        <taxon>Oceanospirillales</taxon>
        <taxon>Halomonadaceae</taxon>
        <taxon>Chromohalobacter</taxon>
    </lineage>
</organism>
<feature type="domain" description="HTH lysR-type" evidence="5">
    <location>
        <begin position="6"/>
        <end position="63"/>
    </location>
</feature>
<dbReference type="Pfam" id="PF03466">
    <property type="entry name" value="LysR_substrate"/>
    <property type="match status" value="1"/>
</dbReference>
<dbReference type="PROSITE" id="PS50931">
    <property type="entry name" value="HTH_LYSR"/>
    <property type="match status" value="1"/>
</dbReference>
<dbReference type="SUPFAM" id="SSF46785">
    <property type="entry name" value="Winged helix' DNA-binding domain"/>
    <property type="match status" value="1"/>
</dbReference>
<evidence type="ECO:0000256" key="1">
    <source>
        <dbReference type="ARBA" id="ARBA00009437"/>
    </source>
</evidence>
<keyword evidence="7" id="KW-1185">Reference proteome</keyword>
<evidence type="ECO:0000313" key="6">
    <source>
        <dbReference type="EMBL" id="ABE57673.1"/>
    </source>
</evidence>
<keyword evidence="2" id="KW-0805">Transcription regulation</keyword>
<dbReference type="Gene3D" id="3.40.190.10">
    <property type="entry name" value="Periplasmic binding protein-like II"/>
    <property type="match status" value="2"/>
</dbReference>
<dbReference type="InterPro" id="IPR000847">
    <property type="entry name" value="LysR_HTH_N"/>
</dbReference>
<reference evidence="6 7" key="1">
    <citation type="journal article" date="2011" name="Stand. Genomic Sci.">
        <title>Complete genome sequence of the halophilic and highly halotolerant Chromohalobacter salexigens type strain (1H11(T)).</title>
        <authorList>
            <person name="Copeland A."/>
            <person name="O'Connor K."/>
            <person name="Lucas S."/>
            <person name="Lapidus A."/>
            <person name="Berry K.W."/>
            <person name="Detter J.C."/>
            <person name="Del Rio T.G."/>
            <person name="Hammon N."/>
            <person name="Dalin E."/>
            <person name="Tice H."/>
            <person name="Pitluck S."/>
            <person name="Bruce D."/>
            <person name="Goodwin L."/>
            <person name="Han C."/>
            <person name="Tapia R."/>
            <person name="Saunders E."/>
            <person name="Schmutz J."/>
            <person name="Brettin T."/>
            <person name="Larimer F."/>
            <person name="Land M."/>
            <person name="Hauser L."/>
            <person name="Vargas C."/>
            <person name="Nieto J.J."/>
            <person name="Kyrpides N.C."/>
            <person name="Ivanova N."/>
            <person name="Goker M."/>
            <person name="Klenk H.P."/>
            <person name="Csonka L.N."/>
            <person name="Woyke T."/>
        </authorList>
    </citation>
    <scope>NUCLEOTIDE SEQUENCE [LARGE SCALE GENOMIC DNA]</scope>
    <source>
        <strain evidence="7">ATCC BAA-138 / DSM 3043 / CIP 106854 / NCIMB 13768 / 1H11</strain>
    </source>
</reference>
<dbReference type="RefSeq" id="WP_011505619.1">
    <property type="nucleotide sequence ID" value="NC_007963.1"/>
</dbReference>
<dbReference type="SUPFAM" id="SSF53850">
    <property type="entry name" value="Periplasmic binding protein-like II"/>
    <property type="match status" value="1"/>
</dbReference>
<dbReference type="EMBL" id="CP000285">
    <property type="protein sequence ID" value="ABE57673.1"/>
    <property type="molecule type" value="Genomic_DNA"/>
</dbReference>
<dbReference type="InterPro" id="IPR050950">
    <property type="entry name" value="HTH-type_LysR_regulators"/>
</dbReference>
<comment type="similarity">
    <text evidence="1">Belongs to the LysR transcriptional regulatory family.</text>
</comment>
<dbReference type="GO" id="GO:0003677">
    <property type="term" value="F:DNA binding"/>
    <property type="evidence" value="ECO:0007669"/>
    <property type="project" value="UniProtKB-KW"/>
</dbReference>
<dbReference type="KEGG" id="csa:Csal_0310"/>
<evidence type="ECO:0000256" key="2">
    <source>
        <dbReference type="ARBA" id="ARBA00023015"/>
    </source>
</evidence>
<dbReference type="GeneID" id="95333056"/>
<dbReference type="InterPro" id="IPR036388">
    <property type="entry name" value="WH-like_DNA-bd_sf"/>
</dbReference>
<dbReference type="STRING" id="290398.Csal_0310"/>
<dbReference type="Pfam" id="PF00126">
    <property type="entry name" value="HTH_1"/>
    <property type="match status" value="1"/>
</dbReference>
<dbReference type="NCBIfam" id="TIGR02424">
    <property type="entry name" value="TF_pcaQ"/>
    <property type="match status" value="1"/>
</dbReference>
<dbReference type="InterPro" id="IPR036390">
    <property type="entry name" value="WH_DNA-bd_sf"/>
</dbReference>
<dbReference type="HOGENOM" id="CLU_039613_6_0_6"/>
<evidence type="ECO:0000256" key="3">
    <source>
        <dbReference type="ARBA" id="ARBA00023125"/>
    </source>
</evidence>
<dbReference type="PANTHER" id="PTHR30419:SF8">
    <property type="entry name" value="NITROGEN ASSIMILATION TRANSCRIPTIONAL ACTIVATOR-RELATED"/>
    <property type="match status" value="1"/>
</dbReference>
<dbReference type="PANTHER" id="PTHR30419">
    <property type="entry name" value="HTH-TYPE TRANSCRIPTIONAL REGULATOR YBHD"/>
    <property type="match status" value="1"/>
</dbReference>
<sequence length="310" mass="34089">MLSARVKLRHLMAFQEVARLQSLAKAAQALSITQPAMSKTIRELEEMLDATLFERSPQGATLTAAGQTLLRHAGPALRSLGEGFQAVRDAAQHDTVVRMGALSTVEEGLLPLALHRLHRRAPALRVHVVTGPSAYLLSRLRAGELDAVAGRMSEAREIRGLQFEHLYYEPLVLAVRVDHPLLASKARVDEELGAYPWIVPPTSTTLRDQVERFWVERGGTPPRIALETLSLPLSRRYAMRSDAVWVAPLDAVRDDMHEGRLRRLPVRLESRGGSVGLCTNIALPPNAGVEILRECLHASVAERADSPEGT</sequence>
<protein>
    <submittedName>
        <fullName evidence="6">Transcriptional regulator, LysR family</fullName>
    </submittedName>
</protein>
<proteinExistence type="inferred from homology"/>
<dbReference type="Gene3D" id="1.10.10.10">
    <property type="entry name" value="Winged helix-like DNA-binding domain superfamily/Winged helix DNA-binding domain"/>
    <property type="match status" value="1"/>
</dbReference>
<dbReference type="eggNOG" id="COG0583">
    <property type="taxonomic scope" value="Bacteria"/>
</dbReference>
<dbReference type="AlphaFoldDB" id="Q1R0T5"/>
<evidence type="ECO:0000259" key="5">
    <source>
        <dbReference type="PROSITE" id="PS50931"/>
    </source>
</evidence>
<dbReference type="FunFam" id="1.10.10.10:FF:000001">
    <property type="entry name" value="LysR family transcriptional regulator"/>
    <property type="match status" value="1"/>
</dbReference>
<dbReference type="OrthoDB" id="9814165at2"/>
<keyword evidence="4" id="KW-0804">Transcription</keyword>
<name>Q1R0T5_CHRI1</name>
<gene>
    <name evidence="6" type="ordered locus">Csal_0310</name>
</gene>
<dbReference type="InterPro" id="IPR012787">
    <property type="entry name" value="TF_PcaQ"/>
</dbReference>
<dbReference type="GO" id="GO:0045893">
    <property type="term" value="P:positive regulation of DNA-templated transcription"/>
    <property type="evidence" value="ECO:0007669"/>
    <property type="project" value="InterPro"/>
</dbReference>